<protein>
    <recommendedName>
        <fullName evidence="4">Homing endonuclease LAGLIDADG domain-containing protein</fullName>
    </recommendedName>
</protein>
<sequence length="201" mass="22796">MGFHRRWIGLISACIGLVTYSIPVNGEQRAKQVWRLIHDIDSLFYKVFKAKYFPNCSVLEAKAKSRSFSWKSILKAWKGILQGAKWHMRDGCDINFIEDGWLPGKCGDHAISQNSSLPTFTTVSHLIDPITKAWNFSLIDSNFLPSEAQIIKAIPPCSPPEKYHLYFLLENHGCYSVKSGYQMLYKGDKASTSISDAARQF</sequence>
<dbReference type="EMBL" id="JAZDWU010000010">
    <property type="protein sequence ID" value="KAK9988678.1"/>
    <property type="molecule type" value="Genomic_DNA"/>
</dbReference>
<gene>
    <name evidence="2" type="ORF">SO802_028917</name>
</gene>
<keyword evidence="1" id="KW-0732">Signal</keyword>
<evidence type="ECO:0000256" key="1">
    <source>
        <dbReference type="SAM" id="SignalP"/>
    </source>
</evidence>
<name>A0AAW2BT62_9ROSI</name>
<reference evidence="2 3" key="1">
    <citation type="submission" date="2024-01" db="EMBL/GenBank/DDBJ databases">
        <title>A telomere-to-telomere, gap-free genome of sweet tea (Lithocarpus litseifolius).</title>
        <authorList>
            <person name="Zhou J."/>
        </authorList>
    </citation>
    <scope>NUCLEOTIDE SEQUENCE [LARGE SCALE GENOMIC DNA]</scope>
    <source>
        <strain evidence="2">Zhou-2022a</strain>
        <tissue evidence="2">Leaf</tissue>
    </source>
</reference>
<accession>A0AAW2BT62</accession>
<evidence type="ECO:0000313" key="3">
    <source>
        <dbReference type="Proteomes" id="UP001459277"/>
    </source>
</evidence>
<feature type="chain" id="PRO_5043856192" description="Homing endonuclease LAGLIDADG domain-containing protein" evidence="1">
    <location>
        <begin position="27"/>
        <end position="201"/>
    </location>
</feature>
<dbReference type="Proteomes" id="UP001459277">
    <property type="component" value="Unassembled WGS sequence"/>
</dbReference>
<comment type="caution">
    <text evidence="2">The sequence shown here is derived from an EMBL/GenBank/DDBJ whole genome shotgun (WGS) entry which is preliminary data.</text>
</comment>
<proteinExistence type="predicted"/>
<feature type="signal peptide" evidence="1">
    <location>
        <begin position="1"/>
        <end position="26"/>
    </location>
</feature>
<evidence type="ECO:0008006" key="4">
    <source>
        <dbReference type="Google" id="ProtNLM"/>
    </source>
</evidence>
<organism evidence="2 3">
    <name type="scientific">Lithocarpus litseifolius</name>
    <dbReference type="NCBI Taxonomy" id="425828"/>
    <lineage>
        <taxon>Eukaryota</taxon>
        <taxon>Viridiplantae</taxon>
        <taxon>Streptophyta</taxon>
        <taxon>Embryophyta</taxon>
        <taxon>Tracheophyta</taxon>
        <taxon>Spermatophyta</taxon>
        <taxon>Magnoliopsida</taxon>
        <taxon>eudicotyledons</taxon>
        <taxon>Gunneridae</taxon>
        <taxon>Pentapetalae</taxon>
        <taxon>rosids</taxon>
        <taxon>fabids</taxon>
        <taxon>Fagales</taxon>
        <taxon>Fagaceae</taxon>
        <taxon>Lithocarpus</taxon>
    </lineage>
</organism>
<dbReference type="AlphaFoldDB" id="A0AAW2BT62"/>
<evidence type="ECO:0000313" key="2">
    <source>
        <dbReference type="EMBL" id="KAK9988678.1"/>
    </source>
</evidence>
<keyword evidence="3" id="KW-1185">Reference proteome</keyword>